<evidence type="ECO:0000313" key="2">
    <source>
        <dbReference type="Proteomes" id="UP000828048"/>
    </source>
</evidence>
<comment type="caution">
    <text evidence="1">The sequence shown here is derived from an EMBL/GenBank/DDBJ whole genome shotgun (WGS) entry which is preliminary data.</text>
</comment>
<dbReference type="EMBL" id="CM037156">
    <property type="protein sequence ID" value="KAH7838835.1"/>
    <property type="molecule type" value="Genomic_DNA"/>
</dbReference>
<sequence length="260" mass="29281">MRQQVNFFFALFSEQYLKSQQSHGKKGKVAAIAASVTAALLLTFCLSCWFVVKKRKDFGMARIFGGNQIEANTNRVVGTYGYMSPEYAMEGLFSIKSDVFSFGVLLLEIISGRKNSSYYKDNFVNLIGHVRIANHNTKRGLLYVDKLGDLNASVKTDLFKDTKGGSSAAPYMLFKVSGNHLLRRGTVDSSEGLKTTWRRQPGFRVTGLAEVTLREGRNEVWTVIRGLRAKDASRRKRCRRGPLEPSWKWVGGDVTSDRWD</sequence>
<organism evidence="1 2">
    <name type="scientific">Vaccinium darrowii</name>
    <dbReference type="NCBI Taxonomy" id="229202"/>
    <lineage>
        <taxon>Eukaryota</taxon>
        <taxon>Viridiplantae</taxon>
        <taxon>Streptophyta</taxon>
        <taxon>Embryophyta</taxon>
        <taxon>Tracheophyta</taxon>
        <taxon>Spermatophyta</taxon>
        <taxon>Magnoliopsida</taxon>
        <taxon>eudicotyledons</taxon>
        <taxon>Gunneridae</taxon>
        <taxon>Pentapetalae</taxon>
        <taxon>asterids</taxon>
        <taxon>Ericales</taxon>
        <taxon>Ericaceae</taxon>
        <taxon>Vaccinioideae</taxon>
        <taxon>Vaccinieae</taxon>
        <taxon>Vaccinium</taxon>
    </lineage>
</organism>
<accession>A0ACB7XDY5</accession>
<name>A0ACB7XDY5_9ERIC</name>
<protein>
    <submittedName>
        <fullName evidence="1">Uncharacterized protein</fullName>
    </submittedName>
</protein>
<gene>
    <name evidence="1" type="ORF">Vadar_031751</name>
</gene>
<keyword evidence="2" id="KW-1185">Reference proteome</keyword>
<proteinExistence type="predicted"/>
<evidence type="ECO:0000313" key="1">
    <source>
        <dbReference type="EMBL" id="KAH7838835.1"/>
    </source>
</evidence>
<dbReference type="Proteomes" id="UP000828048">
    <property type="component" value="Chromosome 6"/>
</dbReference>
<reference evidence="1 2" key="1">
    <citation type="journal article" date="2021" name="Hortic Res">
        <title>High-quality reference genome and annotation aids understanding of berry development for evergreen blueberry (Vaccinium darrowii).</title>
        <authorList>
            <person name="Yu J."/>
            <person name="Hulse-Kemp A.M."/>
            <person name="Babiker E."/>
            <person name="Staton M."/>
        </authorList>
    </citation>
    <scope>NUCLEOTIDE SEQUENCE [LARGE SCALE GENOMIC DNA]</scope>
    <source>
        <strain evidence="2">cv. NJ 8807/NJ 8810</strain>
        <tissue evidence="1">Young leaf</tissue>
    </source>
</reference>